<proteinExistence type="predicted"/>
<dbReference type="Gene3D" id="3.10.129.10">
    <property type="entry name" value="Hotdog Thioesterase"/>
    <property type="match status" value="1"/>
</dbReference>
<dbReference type="RefSeq" id="WP_009504560.1">
    <property type="nucleotide sequence ID" value="NZ_LIGK01000021.1"/>
</dbReference>
<dbReference type="Proteomes" id="UP000249165">
    <property type="component" value="Unassembled WGS sequence"/>
</dbReference>
<accession>A0A327YES7</accession>
<dbReference type="InterPro" id="IPR002539">
    <property type="entry name" value="MaoC-like_dom"/>
</dbReference>
<gene>
    <name evidence="2" type="ORF">ATI53_101281</name>
</gene>
<sequence length="149" mass="16908">MKYLDDFAPGQVFRFRSDPMSSDSIKAFAQEWDPQRLHTDEDYATGIHGSLIASGFQTMLEVFKPVMTEMMVETANIGGMGFDNLRWLRPVRPNETLDIELKVNTVTPSKSKPDRGVLHYTLSAKNPQGEVVFTTDTPVMIQRKQHDTD</sequence>
<comment type="caution">
    <text evidence="2">The sequence shown here is derived from an EMBL/GenBank/DDBJ whole genome shotgun (WGS) entry which is preliminary data.</text>
</comment>
<protein>
    <submittedName>
        <fullName evidence="2">Acyl dehydratase</fullName>
    </submittedName>
</protein>
<dbReference type="PANTHER" id="PTHR43664:SF1">
    <property type="entry name" value="BETA-METHYLMALYL-COA DEHYDRATASE"/>
    <property type="match status" value="1"/>
</dbReference>
<dbReference type="OrthoDB" id="9797938at2"/>
<evidence type="ECO:0000259" key="1">
    <source>
        <dbReference type="Pfam" id="PF01575"/>
    </source>
</evidence>
<dbReference type="PANTHER" id="PTHR43664">
    <property type="entry name" value="MONOAMINE OXIDASE-RELATED"/>
    <property type="match status" value="1"/>
</dbReference>
<dbReference type="Pfam" id="PF01575">
    <property type="entry name" value="MaoC_dehydratas"/>
    <property type="match status" value="1"/>
</dbReference>
<dbReference type="AlphaFoldDB" id="A0A327YES7"/>
<dbReference type="InterPro" id="IPR052342">
    <property type="entry name" value="MCH/BMMD"/>
</dbReference>
<name>A0A327YES7_9RHOB</name>
<keyword evidence="3" id="KW-1185">Reference proteome</keyword>
<dbReference type="SUPFAM" id="SSF54637">
    <property type="entry name" value="Thioesterase/thiol ester dehydrase-isomerase"/>
    <property type="match status" value="1"/>
</dbReference>
<reference evidence="2 3" key="1">
    <citation type="submission" date="2018-06" db="EMBL/GenBank/DDBJ databases">
        <title>Genomic Encyclopedia of Archaeal and Bacterial Type Strains, Phase II (KMG-II): from individual species to whole genera.</title>
        <authorList>
            <person name="Goeker M."/>
        </authorList>
    </citation>
    <scope>NUCLEOTIDE SEQUENCE [LARGE SCALE GENOMIC DNA]</scope>
    <source>
        <strain evidence="2 3">DSM 22011</strain>
    </source>
</reference>
<dbReference type="CDD" id="cd03454">
    <property type="entry name" value="YdeM"/>
    <property type="match status" value="1"/>
</dbReference>
<dbReference type="InterPro" id="IPR029069">
    <property type="entry name" value="HotDog_dom_sf"/>
</dbReference>
<dbReference type="EMBL" id="QLMG01000012">
    <property type="protein sequence ID" value="RAK18576.1"/>
    <property type="molecule type" value="Genomic_DNA"/>
</dbReference>
<organism evidence="2 3">
    <name type="scientific">Salipiger aestuarii</name>
    <dbReference type="NCBI Taxonomy" id="568098"/>
    <lineage>
        <taxon>Bacteria</taxon>
        <taxon>Pseudomonadati</taxon>
        <taxon>Pseudomonadota</taxon>
        <taxon>Alphaproteobacteria</taxon>
        <taxon>Rhodobacterales</taxon>
        <taxon>Roseobacteraceae</taxon>
        <taxon>Salipiger</taxon>
    </lineage>
</organism>
<feature type="domain" description="MaoC-like" evidence="1">
    <location>
        <begin position="8"/>
        <end position="110"/>
    </location>
</feature>
<evidence type="ECO:0000313" key="3">
    <source>
        <dbReference type="Proteomes" id="UP000249165"/>
    </source>
</evidence>
<evidence type="ECO:0000313" key="2">
    <source>
        <dbReference type="EMBL" id="RAK18576.1"/>
    </source>
</evidence>